<dbReference type="GO" id="GO:0060736">
    <property type="term" value="P:prostate gland growth"/>
    <property type="evidence" value="ECO:0007669"/>
    <property type="project" value="TreeGrafter"/>
</dbReference>
<dbReference type="GO" id="GO:0007193">
    <property type="term" value="P:adenylate cyclase-inhibiting G protein-coupled receptor signaling pathway"/>
    <property type="evidence" value="ECO:0007669"/>
    <property type="project" value="TreeGrafter"/>
</dbReference>
<dbReference type="GO" id="GO:0006665">
    <property type="term" value="P:sphingolipid metabolic process"/>
    <property type="evidence" value="ECO:0007669"/>
    <property type="project" value="InterPro"/>
</dbReference>
<evidence type="ECO:0000256" key="2">
    <source>
        <dbReference type="ARBA" id="ARBA00022525"/>
    </source>
</evidence>
<dbReference type="InterPro" id="IPR003119">
    <property type="entry name" value="SAP_A"/>
</dbReference>
<reference evidence="12" key="1">
    <citation type="submission" date="2025-08" db="UniProtKB">
        <authorList>
            <consortium name="RefSeq"/>
        </authorList>
    </citation>
    <scope>IDENTIFICATION</scope>
</reference>
<dbReference type="GO" id="GO:0016020">
    <property type="term" value="C:membrane"/>
    <property type="evidence" value="ECO:0007669"/>
    <property type="project" value="GOC"/>
</dbReference>
<dbReference type="SMART" id="SM00741">
    <property type="entry name" value="SapB"/>
    <property type="match status" value="2"/>
</dbReference>
<feature type="domain" description="Saposin B-type" evidence="9">
    <location>
        <begin position="166"/>
        <end position="247"/>
    </location>
</feature>
<dbReference type="GO" id="GO:0060742">
    <property type="term" value="P:epithelial cell differentiation involved in prostate gland development"/>
    <property type="evidence" value="ECO:0007669"/>
    <property type="project" value="TreeGrafter"/>
</dbReference>
<dbReference type="InterPro" id="IPR008373">
    <property type="entry name" value="Saposin"/>
</dbReference>
<dbReference type="GO" id="GO:0019216">
    <property type="term" value="P:regulation of lipid metabolic process"/>
    <property type="evidence" value="ECO:0007669"/>
    <property type="project" value="TreeGrafter"/>
</dbReference>
<proteinExistence type="predicted"/>
<keyword evidence="6" id="KW-0325">Glycoprotein</keyword>
<name>A0A8B7B482_ORYAF</name>
<dbReference type="PANTHER" id="PTHR11480:SF39">
    <property type="entry name" value="PROACTIVATOR POLYPEPTIDE-LIKE 1"/>
    <property type="match status" value="1"/>
</dbReference>
<protein>
    <submittedName>
        <fullName evidence="12">Proactivator polypeptide-like 1</fullName>
    </submittedName>
</protein>
<keyword evidence="3 8" id="KW-0732">Signal</keyword>
<evidence type="ECO:0000259" key="9">
    <source>
        <dbReference type="PROSITE" id="PS50015"/>
    </source>
</evidence>
<comment type="subcellular location">
    <subcellularLocation>
        <location evidence="1">Secreted</location>
    </subcellularLocation>
</comment>
<dbReference type="SMART" id="SM00162">
    <property type="entry name" value="SAPA"/>
    <property type="match status" value="1"/>
</dbReference>
<dbReference type="RefSeq" id="XP_007954507.1">
    <property type="nucleotide sequence ID" value="XM_007956316.1"/>
</dbReference>
<accession>A0A8B7B482</accession>
<dbReference type="GeneID" id="103210394"/>
<dbReference type="PROSITE" id="PS50015">
    <property type="entry name" value="SAP_B"/>
    <property type="match status" value="2"/>
</dbReference>
<dbReference type="InterPro" id="IPR008139">
    <property type="entry name" value="SaposinB_dom"/>
</dbReference>
<gene>
    <name evidence="12" type="primary">LOC103210394</name>
</gene>
<evidence type="ECO:0000256" key="5">
    <source>
        <dbReference type="ARBA" id="ARBA00023157"/>
    </source>
</evidence>
<evidence type="ECO:0000256" key="1">
    <source>
        <dbReference type="ARBA" id="ARBA00004613"/>
    </source>
</evidence>
<feature type="chain" id="PRO_5033980487" evidence="8">
    <location>
        <begin position="17"/>
        <end position="289"/>
    </location>
</feature>
<dbReference type="SUPFAM" id="SSF47862">
    <property type="entry name" value="Saposin"/>
    <property type="match status" value="2"/>
</dbReference>
<evidence type="ECO:0000259" key="10">
    <source>
        <dbReference type="PROSITE" id="PS51110"/>
    </source>
</evidence>
<dbReference type="PROSITE" id="PS51110">
    <property type="entry name" value="SAP_A"/>
    <property type="match status" value="1"/>
</dbReference>
<dbReference type="OrthoDB" id="69496at2759"/>
<dbReference type="Pfam" id="PF02199">
    <property type="entry name" value="SapA"/>
    <property type="match status" value="1"/>
</dbReference>
<feature type="region of interest" description="Disordered" evidence="7">
    <location>
        <begin position="16"/>
        <end position="56"/>
    </location>
</feature>
<dbReference type="Gene3D" id="1.10.225.10">
    <property type="entry name" value="Saposin-like"/>
    <property type="match status" value="2"/>
</dbReference>
<feature type="signal peptide" evidence="8">
    <location>
        <begin position="1"/>
        <end position="16"/>
    </location>
</feature>
<organism evidence="11 12">
    <name type="scientific">Orycteropus afer afer</name>
    <dbReference type="NCBI Taxonomy" id="1230840"/>
    <lineage>
        <taxon>Eukaryota</taxon>
        <taxon>Metazoa</taxon>
        <taxon>Chordata</taxon>
        <taxon>Craniata</taxon>
        <taxon>Vertebrata</taxon>
        <taxon>Euteleostomi</taxon>
        <taxon>Mammalia</taxon>
        <taxon>Eutheria</taxon>
        <taxon>Afrotheria</taxon>
        <taxon>Tubulidentata</taxon>
        <taxon>Orycteropodidae</taxon>
        <taxon>Orycteropus</taxon>
    </lineage>
</organism>
<dbReference type="GO" id="GO:0005764">
    <property type="term" value="C:lysosome"/>
    <property type="evidence" value="ECO:0007669"/>
    <property type="project" value="InterPro"/>
</dbReference>
<feature type="domain" description="Saposin A-type" evidence="10">
    <location>
        <begin position="249"/>
        <end position="289"/>
    </location>
</feature>
<dbReference type="InterPro" id="IPR051428">
    <property type="entry name" value="Sphingo_Act-Surfact_Prot"/>
</dbReference>
<dbReference type="Proteomes" id="UP000694850">
    <property type="component" value="Unplaced"/>
</dbReference>
<dbReference type="PRINTS" id="PR01797">
    <property type="entry name" value="SAPOSIN"/>
</dbReference>
<evidence type="ECO:0000313" key="11">
    <source>
        <dbReference type="Proteomes" id="UP000694850"/>
    </source>
</evidence>
<evidence type="ECO:0000256" key="7">
    <source>
        <dbReference type="SAM" id="MobiDB-lite"/>
    </source>
</evidence>
<keyword evidence="11" id="KW-1185">Reference proteome</keyword>
<evidence type="ECO:0000313" key="12">
    <source>
        <dbReference type="RefSeq" id="XP_007954507.1"/>
    </source>
</evidence>
<dbReference type="GO" id="GO:0005576">
    <property type="term" value="C:extracellular region"/>
    <property type="evidence" value="ECO:0007669"/>
    <property type="project" value="UniProtKB-SubCell"/>
</dbReference>
<dbReference type="Pfam" id="PF03489">
    <property type="entry name" value="SapB_2"/>
    <property type="match status" value="1"/>
</dbReference>
<dbReference type="FunFam" id="1.10.225.10:FF:000002">
    <property type="entry name" value="prosaposin isoform X2"/>
    <property type="match status" value="1"/>
</dbReference>
<dbReference type="PANTHER" id="PTHR11480">
    <property type="entry name" value="SAPOSIN-RELATED"/>
    <property type="match status" value="1"/>
</dbReference>
<evidence type="ECO:0000256" key="3">
    <source>
        <dbReference type="ARBA" id="ARBA00022729"/>
    </source>
</evidence>
<dbReference type="AlphaFoldDB" id="A0A8B7B482"/>
<feature type="compositionally biased region" description="Basic and acidic residues" evidence="7">
    <location>
        <begin position="42"/>
        <end position="56"/>
    </location>
</feature>
<feature type="domain" description="Saposin B-type" evidence="9">
    <location>
        <begin position="64"/>
        <end position="144"/>
    </location>
</feature>
<sequence length="289" mass="31412">MLLTLLLLGLLGPATASPTTAARQRSEGSPGRGRPLQAETSAAHRDPSQEPAERKSTFIRGLSSHLACDVCMMVAHRAQGGLRGDNTEEDIRSTLGTTCRRLPQLLRPECGSLLEDHGADLVRLVPKDSPEEACRAVEVCPARRVRRSPASLLPSMPVALLGDEDQGSFCSGCKRLLYMSASNLQSKATKRDILVALKGGCRILPLPYSVRCSRFLTEYEPVLVASLVTMMEPDALCRKVGACHGAHSQLLGTDRCVGGPSFWCSSLESAQLCGAEEHCRRHMWKDEYE</sequence>
<keyword evidence="2" id="KW-0964">Secreted</keyword>
<dbReference type="InterPro" id="IPR011001">
    <property type="entry name" value="Saposin-like"/>
</dbReference>
<evidence type="ECO:0000256" key="8">
    <source>
        <dbReference type="SAM" id="SignalP"/>
    </source>
</evidence>
<evidence type="ECO:0000256" key="4">
    <source>
        <dbReference type="ARBA" id="ARBA00022737"/>
    </source>
</evidence>
<dbReference type="InterPro" id="IPR008138">
    <property type="entry name" value="SapB_2"/>
</dbReference>
<evidence type="ECO:0000256" key="6">
    <source>
        <dbReference type="ARBA" id="ARBA00023180"/>
    </source>
</evidence>
<keyword evidence="4" id="KW-0677">Repeat</keyword>
<keyword evidence="5" id="KW-1015">Disulfide bond</keyword>